<evidence type="ECO:0000256" key="3">
    <source>
        <dbReference type="ARBA" id="ARBA00048267"/>
    </source>
</evidence>
<gene>
    <name evidence="6" type="ORF">SAMN04487935_1033</name>
</gene>
<dbReference type="GO" id="GO:0008984">
    <property type="term" value="F:protein-glutamate methylesterase activity"/>
    <property type="evidence" value="ECO:0007669"/>
    <property type="project" value="UniProtKB-EC"/>
</dbReference>
<dbReference type="InterPro" id="IPR011247">
    <property type="entry name" value="Chemotax_prot-Glu_Me-esterase"/>
</dbReference>
<dbReference type="GO" id="GO:0000156">
    <property type="term" value="F:phosphorelay response regulator activity"/>
    <property type="evidence" value="ECO:0007669"/>
    <property type="project" value="InterPro"/>
</dbReference>
<evidence type="ECO:0000256" key="4">
    <source>
        <dbReference type="PROSITE-ProRule" id="PRU00050"/>
    </source>
</evidence>
<keyword evidence="4" id="KW-0145">Chemotaxis</keyword>
<evidence type="ECO:0000259" key="5">
    <source>
        <dbReference type="PROSITE" id="PS50122"/>
    </source>
</evidence>
<evidence type="ECO:0000313" key="6">
    <source>
        <dbReference type="EMBL" id="SDJ56851.1"/>
    </source>
</evidence>
<feature type="active site" evidence="4">
    <location>
        <position position="37"/>
    </location>
</feature>
<dbReference type="PANTHER" id="PTHR42872">
    <property type="entry name" value="PROTEIN-GLUTAMATE METHYLESTERASE/PROTEIN-GLUTAMINE GLUTAMINASE"/>
    <property type="match status" value="1"/>
</dbReference>
<feature type="domain" description="CheB-type methylesterase" evidence="5">
    <location>
        <begin position="1"/>
        <end position="188"/>
    </location>
</feature>
<feature type="active site" evidence="4">
    <location>
        <position position="10"/>
    </location>
</feature>
<keyword evidence="7" id="KW-1185">Reference proteome</keyword>
<accession>A0A1G8UST6</accession>
<dbReference type="AlphaFoldDB" id="A0A1G8UST6"/>
<evidence type="ECO:0000256" key="1">
    <source>
        <dbReference type="ARBA" id="ARBA00022801"/>
    </source>
</evidence>
<proteinExistence type="predicted"/>
<evidence type="ECO:0000256" key="2">
    <source>
        <dbReference type="ARBA" id="ARBA00039140"/>
    </source>
</evidence>
<dbReference type="PROSITE" id="PS50122">
    <property type="entry name" value="CHEB"/>
    <property type="match status" value="1"/>
</dbReference>
<dbReference type="GO" id="GO:0006935">
    <property type="term" value="P:chemotaxis"/>
    <property type="evidence" value="ECO:0007669"/>
    <property type="project" value="UniProtKB-UniRule"/>
</dbReference>
<dbReference type="STRING" id="1128970.SAMN04487935_1033"/>
<dbReference type="GO" id="GO:0005737">
    <property type="term" value="C:cytoplasm"/>
    <property type="evidence" value="ECO:0007669"/>
    <property type="project" value="InterPro"/>
</dbReference>
<reference evidence="6 7" key="1">
    <citation type="submission" date="2016-10" db="EMBL/GenBank/DDBJ databases">
        <authorList>
            <person name="de Groot N.N."/>
        </authorList>
    </citation>
    <scope>NUCLEOTIDE SEQUENCE [LARGE SCALE GENOMIC DNA]</scope>
    <source>
        <strain evidence="6 7">CGMCC 1.10076</strain>
    </source>
</reference>
<keyword evidence="1 4" id="KW-0378">Hydrolase</keyword>
<comment type="catalytic activity">
    <reaction evidence="3">
        <text>[protein]-L-glutamate 5-O-methyl ester + H2O = L-glutamyl-[protein] + methanol + H(+)</text>
        <dbReference type="Rhea" id="RHEA:23236"/>
        <dbReference type="Rhea" id="RHEA-COMP:10208"/>
        <dbReference type="Rhea" id="RHEA-COMP:10311"/>
        <dbReference type="ChEBI" id="CHEBI:15377"/>
        <dbReference type="ChEBI" id="CHEBI:15378"/>
        <dbReference type="ChEBI" id="CHEBI:17790"/>
        <dbReference type="ChEBI" id="CHEBI:29973"/>
        <dbReference type="ChEBI" id="CHEBI:82795"/>
        <dbReference type="EC" id="3.1.1.61"/>
    </reaction>
</comment>
<dbReference type="OrthoDB" id="1524092at2"/>
<dbReference type="EMBL" id="FNEZ01000002">
    <property type="protein sequence ID" value="SDJ56851.1"/>
    <property type="molecule type" value="Genomic_DNA"/>
</dbReference>
<feature type="active site" evidence="4">
    <location>
        <position position="130"/>
    </location>
</feature>
<dbReference type="Proteomes" id="UP000199580">
    <property type="component" value="Unassembled WGS sequence"/>
</dbReference>
<dbReference type="EC" id="3.1.1.61" evidence="2"/>
<dbReference type="Pfam" id="PF01339">
    <property type="entry name" value="CheB_methylest"/>
    <property type="match status" value="1"/>
</dbReference>
<dbReference type="PIRSF" id="PIRSF036461">
    <property type="entry name" value="Chmtx_methlestr"/>
    <property type="match status" value="1"/>
</dbReference>
<dbReference type="InterPro" id="IPR035909">
    <property type="entry name" value="CheB_C"/>
</dbReference>
<protein>
    <recommendedName>
        <fullName evidence="2">protein-glutamate methylesterase</fullName>
        <ecNumber evidence="2">3.1.1.61</ecNumber>
    </recommendedName>
</protein>
<dbReference type="CDD" id="cd16433">
    <property type="entry name" value="CheB"/>
    <property type="match status" value="1"/>
</dbReference>
<name>A0A1G8UST6_9FLAO</name>
<dbReference type="Gene3D" id="3.40.50.180">
    <property type="entry name" value="Methylesterase CheB, C-terminal domain"/>
    <property type="match status" value="1"/>
</dbReference>
<organism evidence="6 7">
    <name type="scientific">Flavobacterium noncentrifugens</name>
    <dbReference type="NCBI Taxonomy" id="1128970"/>
    <lineage>
        <taxon>Bacteria</taxon>
        <taxon>Pseudomonadati</taxon>
        <taxon>Bacteroidota</taxon>
        <taxon>Flavobacteriia</taxon>
        <taxon>Flavobacteriales</taxon>
        <taxon>Flavobacteriaceae</taxon>
        <taxon>Flavobacterium</taxon>
    </lineage>
</organism>
<sequence length="332" mass="36896">MRNLIVIGTSAGGISAVKKILPSLGNTINASVLMVQHLSRNSDVNAIISIFQRTTSLHCKVAENGMEIEAGHLYLAPVDHHLMVENEHMIITQGTQENRYRPSIDVLFRSAAAAFGNRVIAIILTGMLEDGTSGMSAVKRCGGVTIVQDPDDAQFPSMPISVMNNMQVDYRSYLENIPLIIHEVLSQPLPPSVAIPKEIETEVNITKRMMSDIDALKTIADHSDFVCPDCGGGLWQIRGEQPNRYRCHTGHVYTEKLLHDLQDERIEESVWVSIRMLEEKANLLKVMASRNTDAENGSAKPQYPRRIEEVEGHINRLKKLLNNLVDNGADKI</sequence>
<evidence type="ECO:0000313" key="7">
    <source>
        <dbReference type="Proteomes" id="UP000199580"/>
    </source>
</evidence>
<dbReference type="PANTHER" id="PTHR42872:SF6">
    <property type="entry name" value="PROTEIN-GLUTAMATE METHYLESTERASE_PROTEIN-GLUTAMINE GLUTAMINASE"/>
    <property type="match status" value="1"/>
</dbReference>
<dbReference type="RefSeq" id="WP_091392528.1">
    <property type="nucleotide sequence ID" value="NZ_BKAI01000018.1"/>
</dbReference>
<dbReference type="InterPro" id="IPR000673">
    <property type="entry name" value="Sig_transdc_resp-reg_Me-estase"/>
</dbReference>
<dbReference type="SUPFAM" id="SSF52738">
    <property type="entry name" value="Methylesterase CheB, C-terminal domain"/>
    <property type="match status" value="1"/>
</dbReference>